<gene>
    <name evidence="1" type="ORF">DPMN_181144</name>
</gene>
<protein>
    <submittedName>
        <fullName evidence="1">Uncharacterized protein</fullName>
    </submittedName>
</protein>
<organism evidence="1 2">
    <name type="scientific">Dreissena polymorpha</name>
    <name type="common">Zebra mussel</name>
    <name type="synonym">Mytilus polymorpha</name>
    <dbReference type="NCBI Taxonomy" id="45954"/>
    <lineage>
        <taxon>Eukaryota</taxon>
        <taxon>Metazoa</taxon>
        <taxon>Spiralia</taxon>
        <taxon>Lophotrochozoa</taxon>
        <taxon>Mollusca</taxon>
        <taxon>Bivalvia</taxon>
        <taxon>Autobranchia</taxon>
        <taxon>Heteroconchia</taxon>
        <taxon>Euheterodonta</taxon>
        <taxon>Imparidentia</taxon>
        <taxon>Neoheterodontei</taxon>
        <taxon>Myida</taxon>
        <taxon>Dreissenoidea</taxon>
        <taxon>Dreissenidae</taxon>
        <taxon>Dreissena</taxon>
    </lineage>
</organism>
<comment type="caution">
    <text evidence="1">The sequence shown here is derived from an EMBL/GenBank/DDBJ whole genome shotgun (WGS) entry which is preliminary data.</text>
</comment>
<dbReference type="AlphaFoldDB" id="A0A9D4DDW0"/>
<name>A0A9D4DDW0_DREPO</name>
<evidence type="ECO:0000313" key="1">
    <source>
        <dbReference type="EMBL" id="KAH3746730.1"/>
    </source>
</evidence>
<reference evidence="1" key="1">
    <citation type="journal article" date="2019" name="bioRxiv">
        <title>The Genome of the Zebra Mussel, Dreissena polymorpha: A Resource for Invasive Species Research.</title>
        <authorList>
            <person name="McCartney M.A."/>
            <person name="Auch B."/>
            <person name="Kono T."/>
            <person name="Mallez S."/>
            <person name="Zhang Y."/>
            <person name="Obille A."/>
            <person name="Becker A."/>
            <person name="Abrahante J.E."/>
            <person name="Garbe J."/>
            <person name="Badalamenti J.P."/>
            <person name="Herman A."/>
            <person name="Mangelson H."/>
            <person name="Liachko I."/>
            <person name="Sullivan S."/>
            <person name="Sone E.D."/>
            <person name="Koren S."/>
            <person name="Silverstein K.A.T."/>
            <person name="Beckman K.B."/>
            <person name="Gohl D.M."/>
        </authorList>
    </citation>
    <scope>NUCLEOTIDE SEQUENCE</scope>
    <source>
        <strain evidence="1">Duluth1</strain>
        <tissue evidence="1">Whole animal</tissue>
    </source>
</reference>
<reference evidence="1" key="2">
    <citation type="submission" date="2020-11" db="EMBL/GenBank/DDBJ databases">
        <authorList>
            <person name="McCartney M.A."/>
            <person name="Auch B."/>
            <person name="Kono T."/>
            <person name="Mallez S."/>
            <person name="Becker A."/>
            <person name="Gohl D.M."/>
            <person name="Silverstein K.A.T."/>
            <person name="Koren S."/>
            <person name="Bechman K.B."/>
            <person name="Herman A."/>
            <person name="Abrahante J.E."/>
            <person name="Garbe J."/>
        </authorList>
    </citation>
    <scope>NUCLEOTIDE SEQUENCE</scope>
    <source>
        <strain evidence="1">Duluth1</strain>
        <tissue evidence="1">Whole animal</tissue>
    </source>
</reference>
<evidence type="ECO:0000313" key="2">
    <source>
        <dbReference type="Proteomes" id="UP000828390"/>
    </source>
</evidence>
<sequence length="67" mass="7207">MELLVYNLLRLAIVAILYSALRGTGTILPIFAVHVDVCTSDVLAVHHDLLSADLHSVCPCSFIESVG</sequence>
<dbReference type="EMBL" id="JAIWYP010000010">
    <property type="protein sequence ID" value="KAH3746730.1"/>
    <property type="molecule type" value="Genomic_DNA"/>
</dbReference>
<keyword evidence="2" id="KW-1185">Reference proteome</keyword>
<accession>A0A9D4DDW0</accession>
<dbReference type="Proteomes" id="UP000828390">
    <property type="component" value="Unassembled WGS sequence"/>
</dbReference>
<proteinExistence type="predicted"/>